<dbReference type="RefSeq" id="WP_207031127.1">
    <property type="nucleotide sequence ID" value="NZ_JAFLNL010000001.1"/>
</dbReference>
<dbReference type="Gene3D" id="1.10.150.130">
    <property type="match status" value="1"/>
</dbReference>
<proteinExistence type="predicted"/>
<dbReference type="Pfam" id="PF13102">
    <property type="entry name" value="Phage_int_SAM_5"/>
    <property type="match status" value="1"/>
</dbReference>
<evidence type="ECO:0000259" key="2">
    <source>
        <dbReference type="Pfam" id="PF13102"/>
    </source>
</evidence>
<organism evidence="4 5">
    <name type="scientific">Flagellimonas aurea</name>
    <dbReference type="NCBI Taxonomy" id="2915619"/>
    <lineage>
        <taxon>Bacteria</taxon>
        <taxon>Pseudomonadati</taxon>
        <taxon>Bacteroidota</taxon>
        <taxon>Flavobacteriia</taxon>
        <taxon>Flavobacteriales</taxon>
        <taxon>Flavobacteriaceae</taxon>
        <taxon>Flagellimonas</taxon>
    </lineage>
</organism>
<keyword evidence="5" id="KW-1185">Reference proteome</keyword>
<sequence length="189" mass="21791">MEANNTFSILFYPKTSDSDKNGMSPLFLRITVDGKRAELSLKRKVNSEQWCSISNKVKGNGPTKDEVNGYIDELKFRIRRIQGEFVAQEKPFTASMLKGRLLNKGNELKTVLSIYDGHNAKVKSLMGKDYTYSTYRRHVRTRNHLEGFIQKEYGQRDFFIQDVELGFITRFEHYLHMVGAGVVHSIKGM</sequence>
<dbReference type="InterPro" id="IPR035386">
    <property type="entry name" value="Arm-DNA-bind_5"/>
</dbReference>
<keyword evidence="1" id="KW-0238">DNA-binding</keyword>
<gene>
    <name evidence="4" type="ORF">J0656_01960</name>
</gene>
<dbReference type="Pfam" id="PF17293">
    <property type="entry name" value="Arm-DNA-bind_5"/>
    <property type="match status" value="1"/>
</dbReference>
<evidence type="ECO:0000256" key="1">
    <source>
        <dbReference type="ARBA" id="ARBA00023125"/>
    </source>
</evidence>
<reference evidence="4 5" key="1">
    <citation type="submission" date="2021-03" db="EMBL/GenBank/DDBJ databases">
        <title>Muricauda lutimaris sp. nov. and Muricauda ruestringensis sp. nov, two marine members of the Flavobacteriaceae isolated from deep sea sediments of Western Pacific.</title>
        <authorList>
            <person name="Zhao S."/>
            <person name="Liu R."/>
        </authorList>
    </citation>
    <scope>NUCLEOTIDE SEQUENCE [LARGE SCALE GENOMIC DNA]</scope>
    <source>
        <strain evidence="4 5">BC31-1-A7</strain>
    </source>
</reference>
<dbReference type="InterPro" id="IPR010998">
    <property type="entry name" value="Integrase_recombinase_N"/>
</dbReference>
<dbReference type="Proteomes" id="UP000664044">
    <property type="component" value="Unassembled WGS sequence"/>
</dbReference>
<feature type="domain" description="Phage integrase SAM-like" evidence="2">
    <location>
        <begin position="115"/>
        <end position="175"/>
    </location>
</feature>
<dbReference type="EMBL" id="JAFLNL010000001">
    <property type="protein sequence ID" value="MBO0352765.1"/>
    <property type="molecule type" value="Genomic_DNA"/>
</dbReference>
<comment type="caution">
    <text evidence="4">The sequence shown here is derived from an EMBL/GenBank/DDBJ whole genome shotgun (WGS) entry which is preliminary data.</text>
</comment>
<dbReference type="InterPro" id="IPR025269">
    <property type="entry name" value="SAM-like_dom"/>
</dbReference>
<feature type="domain" description="Arm DNA-binding" evidence="3">
    <location>
        <begin position="14"/>
        <end position="98"/>
    </location>
</feature>
<protein>
    <submittedName>
        <fullName evidence="4">Phage integrase SAM-like domain-containing protein</fullName>
    </submittedName>
</protein>
<name>A0ABS3G063_9FLAO</name>
<evidence type="ECO:0000313" key="4">
    <source>
        <dbReference type="EMBL" id="MBO0352765.1"/>
    </source>
</evidence>
<evidence type="ECO:0000313" key="5">
    <source>
        <dbReference type="Proteomes" id="UP000664044"/>
    </source>
</evidence>
<accession>A0ABS3G063</accession>
<evidence type="ECO:0000259" key="3">
    <source>
        <dbReference type="Pfam" id="PF17293"/>
    </source>
</evidence>